<comment type="similarity">
    <text evidence="2">Belongs to the phosphoglycerate kinase family.</text>
</comment>
<keyword evidence="4" id="KW-0808">Transferase</keyword>
<name>X1IRJ4_9ZZZZ</name>
<evidence type="ECO:0000313" key="8">
    <source>
        <dbReference type="EMBL" id="GAH68724.1"/>
    </source>
</evidence>
<comment type="catalytic activity">
    <reaction evidence="1">
        <text>(2R)-3-phosphoglycerate + ATP = (2R)-3-phospho-glyceroyl phosphate + ADP</text>
        <dbReference type="Rhea" id="RHEA:14801"/>
        <dbReference type="ChEBI" id="CHEBI:30616"/>
        <dbReference type="ChEBI" id="CHEBI:57604"/>
        <dbReference type="ChEBI" id="CHEBI:58272"/>
        <dbReference type="ChEBI" id="CHEBI:456216"/>
        <dbReference type="EC" id="2.7.2.3"/>
    </reaction>
</comment>
<dbReference type="PROSITE" id="PS00111">
    <property type="entry name" value="PGLYCERATE_KINASE"/>
    <property type="match status" value="1"/>
</dbReference>
<evidence type="ECO:0000256" key="6">
    <source>
        <dbReference type="ARBA" id="ARBA00022777"/>
    </source>
</evidence>
<dbReference type="InterPro" id="IPR015911">
    <property type="entry name" value="Phosphoglycerate_kinase_CS"/>
</dbReference>
<dbReference type="Pfam" id="PF00162">
    <property type="entry name" value="PGK"/>
    <property type="match status" value="1"/>
</dbReference>
<dbReference type="AlphaFoldDB" id="X1IRJ4"/>
<dbReference type="EC" id="2.7.2.3" evidence="3"/>
<evidence type="ECO:0000256" key="7">
    <source>
        <dbReference type="ARBA" id="ARBA00022840"/>
    </source>
</evidence>
<dbReference type="GO" id="GO:0006094">
    <property type="term" value="P:gluconeogenesis"/>
    <property type="evidence" value="ECO:0007669"/>
    <property type="project" value="TreeGrafter"/>
</dbReference>
<dbReference type="EMBL" id="BARU01026949">
    <property type="protein sequence ID" value="GAH68724.1"/>
    <property type="molecule type" value="Genomic_DNA"/>
</dbReference>
<comment type="caution">
    <text evidence="8">The sequence shown here is derived from an EMBL/GenBank/DDBJ whole genome shotgun (WGS) entry which is preliminary data.</text>
</comment>
<dbReference type="GO" id="GO:0004618">
    <property type="term" value="F:phosphoglycerate kinase activity"/>
    <property type="evidence" value="ECO:0007669"/>
    <property type="project" value="UniProtKB-EC"/>
</dbReference>
<dbReference type="PANTHER" id="PTHR11406">
    <property type="entry name" value="PHOSPHOGLYCERATE KINASE"/>
    <property type="match status" value="1"/>
</dbReference>
<dbReference type="Gene3D" id="3.40.50.1260">
    <property type="entry name" value="Phosphoglycerate kinase, N-terminal domain"/>
    <property type="match status" value="2"/>
</dbReference>
<reference evidence="8" key="1">
    <citation type="journal article" date="2014" name="Front. Microbiol.">
        <title>High frequency of phylogenetically diverse reductive dehalogenase-homologous genes in deep subseafloor sedimentary metagenomes.</title>
        <authorList>
            <person name="Kawai M."/>
            <person name="Futagami T."/>
            <person name="Toyoda A."/>
            <person name="Takaki Y."/>
            <person name="Nishi S."/>
            <person name="Hori S."/>
            <person name="Arai W."/>
            <person name="Tsubouchi T."/>
            <person name="Morono Y."/>
            <person name="Uchiyama I."/>
            <person name="Ito T."/>
            <person name="Fujiyama A."/>
            <person name="Inagaki F."/>
            <person name="Takami H."/>
        </authorList>
    </citation>
    <scope>NUCLEOTIDE SEQUENCE</scope>
    <source>
        <strain evidence="8">Expedition CK06-06</strain>
    </source>
</reference>
<dbReference type="InterPro" id="IPR001576">
    <property type="entry name" value="Phosphoglycerate_kinase"/>
</dbReference>
<keyword evidence="6" id="KW-0418">Kinase</keyword>
<accession>X1IRJ4</accession>
<dbReference type="InterPro" id="IPR015824">
    <property type="entry name" value="Phosphoglycerate_kinase_N"/>
</dbReference>
<gene>
    <name evidence="8" type="ORF">S03H2_43235</name>
</gene>
<dbReference type="PANTHER" id="PTHR11406:SF23">
    <property type="entry name" value="PHOSPHOGLYCERATE KINASE 1, CHLOROPLASTIC-RELATED"/>
    <property type="match status" value="1"/>
</dbReference>
<sequence>MQKKTVKDIDVEGKGVLVRVDFNVPLDVNTGAISDDSRIRASLPTINYLVEHKAKVILCSHLGRPKGRVAEELRMAPVAQRLSQLIGLPVGIVPDCVGREVENKVKVLKEGDILFLENVRFHPEEEANDPHFAQELARLADIYLNDAFGTAHRAHASTVGVAKYLPAVAGLLMETELEAMGNLLSAPAHPFACVIGGAKVSDKIGLVQNMLKKLDILLIGGGMVATFLKAQ</sequence>
<proteinExistence type="inferred from homology"/>
<evidence type="ECO:0000256" key="5">
    <source>
        <dbReference type="ARBA" id="ARBA00022741"/>
    </source>
</evidence>
<dbReference type="InterPro" id="IPR036043">
    <property type="entry name" value="Phosphoglycerate_kinase_sf"/>
</dbReference>
<evidence type="ECO:0000256" key="1">
    <source>
        <dbReference type="ARBA" id="ARBA00000642"/>
    </source>
</evidence>
<dbReference type="GO" id="GO:0005829">
    <property type="term" value="C:cytosol"/>
    <property type="evidence" value="ECO:0007669"/>
    <property type="project" value="TreeGrafter"/>
</dbReference>
<dbReference type="GO" id="GO:0043531">
    <property type="term" value="F:ADP binding"/>
    <property type="evidence" value="ECO:0007669"/>
    <property type="project" value="TreeGrafter"/>
</dbReference>
<keyword evidence="7" id="KW-0067">ATP-binding</keyword>
<evidence type="ECO:0000256" key="4">
    <source>
        <dbReference type="ARBA" id="ARBA00022679"/>
    </source>
</evidence>
<dbReference type="PRINTS" id="PR00477">
    <property type="entry name" value="PHGLYCKINASE"/>
</dbReference>
<dbReference type="GO" id="GO:0006096">
    <property type="term" value="P:glycolytic process"/>
    <property type="evidence" value="ECO:0007669"/>
    <property type="project" value="InterPro"/>
</dbReference>
<dbReference type="GO" id="GO:0005524">
    <property type="term" value="F:ATP binding"/>
    <property type="evidence" value="ECO:0007669"/>
    <property type="project" value="UniProtKB-KW"/>
</dbReference>
<organism evidence="8">
    <name type="scientific">marine sediment metagenome</name>
    <dbReference type="NCBI Taxonomy" id="412755"/>
    <lineage>
        <taxon>unclassified sequences</taxon>
        <taxon>metagenomes</taxon>
        <taxon>ecological metagenomes</taxon>
    </lineage>
</organism>
<dbReference type="SUPFAM" id="SSF53748">
    <property type="entry name" value="Phosphoglycerate kinase"/>
    <property type="match status" value="1"/>
</dbReference>
<evidence type="ECO:0000256" key="2">
    <source>
        <dbReference type="ARBA" id="ARBA00008982"/>
    </source>
</evidence>
<protein>
    <recommendedName>
        <fullName evidence="3">phosphoglycerate kinase</fullName>
        <ecNumber evidence="3">2.7.2.3</ecNumber>
    </recommendedName>
</protein>
<evidence type="ECO:0000256" key="3">
    <source>
        <dbReference type="ARBA" id="ARBA00013061"/>
    </source>
</evidence>
<dbReference type="FunFam" id="3.40.50.1260:FF:000006">
    <property type="entry name" value="Phosphoglycerate kinase"/>
    <property type="match status" value="1"/>
</dbReference>
<keyword evidence="5" id="KW-0547">Nucleotide-binding</keyword>
<feature type="non-terminal residue" evidence="8">
    <location>
        <position position="231"/>
    </location>
</feature>